<dbReference type="InterPro" id="IPR050256">
    <property type="entry name" value="Glycosyltransferase_2"/>
</dbReference>
<proteinExistence type="predicted"/>
<protein>
    <submittedName>
        <fullName evidence="2">Glycosyl transferase, group 2 family protein</fullName>
    </submittedName>
</protein>
<dbReference type="Pfam" id="PF00535">
    <property type="entry name" value="Glycos_transf_2"/>
    <property type="match status" value="1"/>
</dbReference>
<sequence length="264" mass="29522">MRATLVIPTLNEAGSIGHVLRTFRTAAEAANRTIFAADPLDWEILVVDGASTDGTAEVAAREGARVLLERRRGYGRAYMTGFAAAQGEIVATADGDATYPVEEIPRYVRYVLDHRVDFLTGNRLAYLDRKAMSTEHRIGNGILNLFLGIAYHRYLKGVADGTIADSQSGFWVFRRSVLARVALTQDGMAFSEEFKIEALLRDVKVVEVPIRYGERWGQPKLSSWQDGYRNLVFLLEKRLRVQREYRTGAPPPFRSESNSTVPPP</sequence>
<feature type="domain" description="Glycosyltransferase 2-like" evidence="1">
    <location>
        <begin position="5"/>
        <end position="180"/>
    </location>
</feature>
<organism evidence="2">
    <name type="scientific">mine drainage metagenome</name>
    <dbReference type="NCBI Taxonomy" id="410659"/>
    <lineage>
        <taxon>unclassified sequences</taxon>
        <taxon>metagenomes</taxon>
        <taxon>ecological metagenomes</taxon>
    </lineage>
</organism>
<dbReference type="GO" id="GO:0016740">
    <property type="term" value="F:transferase activity"/>
    <property type="evidence" value="ECO:0007669"/>
    <property type="project" value="UniProtKB-KW"/>
</dbReference>
<evidence type="ECO:0000259" key="1">
    <source>
        <dbReference type="Pfam" id="PF00535"/>
    </source>
</evidence>
<dbReference type="PANTHER" id="PTHR48090:SF7">
    <property type="entry name" value="RFBJ PROTEIN"/>
    <property type="match status" value="1"/>
</dbReference>
<dbReference type="InterPro" id="IPR001173">
    <property type="entry name" value="Glyco_trans_2-like"/>
</dbReference>
<dbReference type="PANTHER" id="PTHR48090">
    <property type="entry name" value="UNDECAPRENYL-PHOSPHATE 4-DEOXY-4-FORMAMIDO-L-ARABINOSE TRANSFERASE-RELATED"/>
    <property type="match status" value="1"/>
</dbReference>
<dbReference type="SUPFAM" id="SSF53448">
    <property type="entry name" value="Nucleotide-diphospho-sugar transferases"/>
    <property type="match status" value="1"/>
</dbReference>
<gene>
    <name evidence="2" type="ORF">B2A_00223</name>
</gene>
<dbReference type="AlphaFoldDB" id="T1B7T7"/>
<keyword evidence="2" id="KW-0808">Transferase</keyword>
<accession>T1B7T7</accession>
<evidence type="ECO:0000313" key="2">
    <source>
        <dbReference type="EMBL" id="EQD68996.1"/>
    </source>
</evidence>
<dbReference type="EMBL" id="AUZZ01000157">
    <property type="protein sequence ID" value="EQD68996.1"/>
    <property type="molecule type" value="Genomic_DNA"/>
</dbReference>
<name>T1B7T7_9ZZZZ</name>
<dbReference type="Gene3D" id="3.90.550.10">
    <property type="entry name" value="Spore Coat Polysaccharide Biosynthesis Protein SpsA, Chain A"/>
    <property type="match status" value="1"/>
</dbReference>
<dbReference type="InterPro" id="IPR029044">
    <property type="entry name" value="Nucleotide-diphossugar_trans"/>
</dbReference>
<reference evidence="2" key="2">
    <citation type="journal article" date="2014" name="ISME J.">
        <title>Microbial stratification in low pH oxic and suboxic macroscopic growths along an acid mine drainage.</title>
        <authorList>
            <person name="Mendez-Garcia C."/>
            <person name="Mesa V."/>
            <person name="Sprenger R.R."/>
            <person name="Richter M."/>
            <person name="Diez M.S."/>
            <person name="Solano J."/>
            <person name="Bargiela R."/>
            <person name="Golyshina O.V."/>
            <person name="Manteca A."/>
            <person name="Ramos J.L."/>
            <person name="Gallego J.R."/>
            <person name="Llorente I."/>
            <person name="Martins Dos Santos V.A."/>
            <person name="Jensen O.N."/>
            <person name="Pelaez A.I."/>
            <person name="Sanchez J."/>
            <person name="Ferrer M."/>
        </authorList>
    </citation>
    <scope>NUCLEOTIDE SEQUENCE</scope>
</reference>
<reference evidence="2" key="1">
    <citation type="submission" date="2013-08" db="EMBL/GenBank/DDBJ databases">
        <authorList>
            <person name="Mendez C."/>
            <person name="Richter M."/>
            <person name="Ferrer M."/>
            <person name="Sanchez J."/>
        </authorList>
    </citation>
    <scope>NUCLEOTIDE SEQUENCE</scope>
</reference>
<dbReference type="CDD" id="cd04179">
    <property type="entry name" value="DPM_DPG-synthase_like"/>
    <property type="match status" value="1"/>
</dbReference>
<comment type="caution">
    <text evidence="2">The sequence shown here is derived from an EMBL/GenBank/DDBJ whole genome shotgun (WGS) entry which is preliminary data.</text>
</comment>